<feature type="signal peptide" evidence="2">
    <location>
        <begin position="1"/>
        <end position="16"/>
    </location>
</feature>
<feature type="transmembrane region" description="Helical" evidence="1">
    <location>
        <begin position="436"/>
        <end position="459"/>
    </location>
</feature>
<gene>
    <name evidence="4" type="ORF">J8273_6074</name>
</gene>
<dbReference type="InterPro" id="IPR013234">
    <property type="entry name" value="PIGA_GPI_anchor_biosynthesis"/>
</dbReference>
<dbReference type="OrthoDB" id="734129at2759"/>
<dbReference type="AlphaFoldDB" id="A0A8J6E139"/>
<feature type="domain" description="PIGA GPI anchor biosynthesis" evidence="3">
    <location>
        <begin position="87"/>
        <end position="166"/>
    </location>
</feature>
<evidence type="ECO:0000313" key="5">
    <source>
        <dbReference type="Proteomes" id="UP000717585"/>
    </source>
</evidence>
<protein>
    <submittedName>
        <fullName evidence="4">PIGA (GPI anchor biosynthesis)</fullName>
    </submittedName>
</protein>
<dbReference type="PANTHER" id="PTHR45871">
    <property type="entry name" value="N-ACETYLGLUCOSAMINYL-PHOSPHATIDYLINOSITOL BIOSYNTHETIC PROTEIN"/>
    <property type="match status" value="1"/>
</dbReference>
<dbReference type="Pfam" id="PF08288">
    <property type="entry name" value="PIGA"/>
    <property type="match status" value="1"/>
</dbReference>
<evidence type="ECO:0000259" key="3">
    <source>
        <dbReference type="Pfam" id="PF08288"/>
    </source>
</evidence>
<sequence>MSVACLLTATLSFVSPSRIATSMTTPLTIAICSDAFYPSIGGVEHHILSIATELVRRGNRVIVLTMQYPGYSGIRYLDVSDPADSSIKKLIKVFYLPIKTYSLGMEGLKLSITSGFGSLALYRNIFLREGVEIIHGHQANSFVALEAVWIGNAMGLRTIFTDHSLIRMGSPLTVLTNKILSYALASTDRLIAVSAESGENTSLRSGRSRLPGSVHIIPNAVDSRFMPDRSKVSDPADVIRIVTVSRLSFRKGADLLIRAIRAILSDSTMPNVHFDVVGPGSEAYISQLTALGPCVTYHGGLPHDQVVNVLQSGHISLTTSLTEAFCIAVLEGAACGLEVVSTAVGGVVNVLPPDYITLCRLEKELSGVELVGGLKQTIARVHSLGGPGNAGKRDRRAAELHEFVRGNYSWPRVAEETETVYRLAMDQPRIGQWTRYMTVGGLVAAIVFFMCTMGISHVFSVMDSLW</sequence>
<dbReference type="Pfam" id="PF13692">
    <property type="entry name" value="Glyco_trans_1_4"/>
    <property type="match status" value="1"/>
</dbReference>
<dbReference type="Proteomes" id="UP000717585">
    <property type="component" value="Unassembled WGS sequence"/>
</dbReference>
<comment type="caution">
    <text evidence="4">The sequence shown here is derived from an EMBL/GenBank/DDBJ whole genome shotgun (WGS) entry which is preliminary data.</text>
</comment>
<evidence type="ECO:0000256" key="2">
    <source>
        <dbReference type="SAM" id="SignalP"/>
    </source>
</evidence>
<reference evidence="4" key="1">
    <citation type="submission" date="2021-05" db="EMBL/GenBank/DDBJ databases">
        <title>A free-living protist that lacks canonical eukaryotic 1 DNA replication and segregation systems.</title>
        <authorList>
            <person name="Salas-Leiva D.E."/>
            <person name="Tromer E.C."/>
            <person name="Curtis B.A."/>
            <person name="Jerlstrom-Hultqvist J."/>
            <person name="Kolisko M."/>
            <person name="Yi Z."/>
            <person name="Salas-Leiva J.S."/>
            <person name="Gallot-Lavallee L."/>
            <person name="Kops G.J.P.L."/>
            <person name="Archibald J.M."/>
            <person name="Simpson A.G.B."/>
            <person name="Roger A.J."/>
        </authorList>
    </citation>
    <scope>NUCLEOTIDE SEQUENCE</scope>
    <source>
        <strain evidence="4">BICM</strain>
    </source>
</reference>
<name>A0A8J6E139_9EUKA</name>
<keyword evidence="1" id="KW-0472">Membrane</keyword>
<feature type="chain" id="PRO_5035305168" evidence="2">
    <location>
        <begin position="17"/>
        <end position="466"/>
    </location>
</feature>
<dbReference type="SUPFAM" id="SSF53756">
    <property type="entry name" value="UDP-Glycosyltransferase/glycogen phosphorylase"/>
    <property type="match status" value="1"/>
</dbReference>
<evidence type="ECO:0000256" key="1">
    <source>
        <dbReference type="SAM" id="Phobius"/>
    </source>
</evidence>
<dbReference type="GO" id="GO:0017176">
    <property type="term" value="F:phosphatidylinositol N-acetylglucosaminyltransferase activity"/>
    <property type="evidence" value="ECO:0007669"/>
    <property type="project" value="TreeGrafter"/>
</dbReference>
<dbReference type="GO" id="GO:0000506">
    <property type="term" value="C:glycosylphosphatidylinositol-N-acetylglucosaminyltransferase (GPI-GnT) complex"/>
    <property type="evidence" value="ECO:0007669"/>
    <property type="project" value="TreeGrafter"/>
</dbReference>
<dbReference type="EMBL" id="JAHDYR010000036">
    <property type="protein sequence ID" value="KAG9392606.1"/>
    <property type="molecule type" value="Genomic_DNA"/>
</dbReference>
<keyword evidence="5" id="KW-1185">Reference proteome</keyword>
<dbReference type="GO" id="GO:0006506">
    <property type="term" value="P:GPI anchor biosynthetic process"/>
    <property type="evidence" value="ECO:0007669"/>
    <property type="project" value="InterPro"/>
</dbReference>
<evidence type="ECO:0000313" key="4">
    <source>
        <dbReference type="EMBL" id="KAG9392606.1"/>
    </source>
</evidence>
<keyword evidence="1" id="KW-0812">Transmembrane</keyword>
<proteinExistence type="predicted"/>
<keyword evidence="2" id="KW-0732">Signal</keyword>
<keyword evidence="1" id="KW-1133">Transmembrane helix</keyword>
<accession>A0A8J6E139</accession>
<organism evidence="4 5">
    <name type="scientific">Carpediemonas membranifera</name>
    <dbReference type="NCBI Taxonomy" id="201153"/>
    <lineage>
        <taxon>Eukaryota</taxon>
        <taxon>Metamonada</taxon>
        <taxon>Carpediemonas-like organisms</taxon>
        <taxon>Carpediemonas</taxon>
    </lineage>
</organism>
<dbReference type="Gene3D" id="3.40.50.2000">
    <property type="entry name" value="Glycogen Phosphorylase B"/>
    <property type="match status" value="2"/>
</dbReference>
<dbReference type="PANTHER" id="PTHR45871:SF1">
    <property type="entry name" value="PHOSPHATIDYLINOSITOL N-ACETYLGLUCOSAMINYLTRANSFERASE SUBUNIT A"/>
    <property type="match status" value="1"/>
</dbReference>